<evidence type="ECO:0000313" key="2">
    <source>
        <dbReference type="Proteomes" id="UP001234989"/>
    </source>
</evidence>
<accession>A0AAF0T664</accession>
<name>A0AAF0T664_SOLVR</name>
<reference evidence="1" key="1">
    <citation type="submission" date="2023-08" db="EMBL/GenBank/DDBJ databases">
        <title>A de novo genome assembly of Solanum verrucosum Schlechtendal, a Mexican diploid species geographically isolated from the other diploid A-genome species in potato relatives.</title>
        <authorList>
            <person name="Hosaka K."/>
        </authorList>
    </citation>
    <scope>NUCLEOTIDE SEQUENCE</scope>
    <source>
        <tissue evidence="1">Young leaves</tissue>
    </source>
</reference>
<dbReference type="Proteomes" id="UP001234989">
    <property type="component" value="Chromosome 1"/>
</dbReference>
<keyword evidence="2" id="KW-1185">Reference proteome</keyword>
<sequence length="22" mass="2513">MEPVEARICQSIDEPPVQRIVC</sequence>
<protein>
    <submittedName>
        <fullName evidence="1">Uncharacterized protein</fullName>
    </submittedName>
</protein>
<dbReference type="EMBL" id="CP133612">
    <property type="protein sequence ID" value="WMV06666.1"/>
    <property type="molecule type" value="Genomic_DNA"/>
</dbReference>
<proteinExistence type="predicted"/>
<organism evidence="1 2">
    <name type="scientific">Solanum verrucosum</name>
    <dbReference type="NCBI Taxonomy" id="315347"/>
    <lineage>
        <taxon>Eukaryota</taxon>
        <taxon>Viridiplantae</taxon>
        <taxon>Streptophyta</taxon>
        <taxon>Embryophyta</taxon>
        <taxon>Tracheophyta</taxon>
        <taxon>Spermatophyta</taxon>
        <taxon>Magnoliopsida</taxon>
        <taxon>eudicotyledons</taxon>
        <taxon>Gunneridae</taxon>
        <taxon>Pentapetalae</taxon>
        <taxon>asterids</taxon>
        <taxon>lamiids</taxon>
        <taxon>Solanales</taxon>
        <taxon>Solanaceae</taxon>
        <taxon>Solanoideae</taxon>
        <taxon>Solaneae</taxon>
        <taxon>Solanum</taxon>
    </lineage>
</organism>
<dbReference type="AlphaFoldDB" id="A0AAF0T664"/>
<gene>
    <name evidence="1" type="ORF">MTR67_000051</name>
</gene>
<evidence type="ECO:0000313" key="1">
    <source>
        <dbReference type="EMBL" id="WMV06666.1"/>
    </source>
</evidence>